<organism evidence="17 18">
    <name type="scientific">Acetobacteroides hydrogenigenes</name>
    <dbReference type="NCBI Taxonomy" id="979970"/>
    <lineage>
        <taxon>Bacteria</taxon>
        <taxon>Pseudomonadati</taxon>
        <taxon>Bacteroidota</taxon>
        <taxon>Bacteroidia</taxon>
        <taxon>Bacteroidales</taxon>
        <taxon>Rikenellaceae</taxon>
        <taxon>Acetobacteroides</taxon>
    </lineage>
</organism>
<comment type="subcellular location">
    <subcellularLocation>
        <location evidence="1 12">Cell outer membrane</location>
        <topology evidence="1 12">Multi-pass membrane protein</topology>
    </subcellularLocation>
</comment>
<accession>A0A4R2EFE7</accession>
<dbReference type="Pfam" id="PF00593">
    <property type="entry name" value="TonB_dep_Rec_b-barrel"/>
    <property type="match status" value="1"/>
</dbReference>
<dbReference type="PANTHER" id="PTHR32552:SF68">
    <property type="entry name" value="FERRICHROME OUTER MEMBRANE TRANSPORTER_PHAGE RECEPTOR"/>
    <property type="match status" value="1"/>
</dbReference>
<dbReference type="SUPFAM" id="SSF56935">
    <property type="entry name" value="Porins"/>
    <property type="match status" value="1"/>
</dbReference>
<evidence type="ECO:0000256" key="14">
    <source>
        <dbReference type="SAM" id="SignalP"/>
    </source>
</evidence>
<keyword evidence="18" id="KW-1185">Reference proteome</keyword>
<evidence type="ECO:0000256" key="9">
    <source>
        <dbReference type="ARBA" id="ARBA00023077"/>
    </source>
</evidence>
<keyword evidence="2 12" id="KW-0813">Transport</keyword>
<keyword evidence="9 13" id="KW-0798">TonB box</keyword>
<keyword evidence="10 12" id="KW-0472">Membrane</keyword>
<evidence type="ECO:0000256" key="11">
    <source>
        <dbReference type="ARBA" id="ARBA00023237"/>
    </source>
</evidence>
<dbReference type="Gene3D" id="2.40.170.20">
    <property type="entry name" value="TonB-dependent receptor, beta-barrel domain"/>
    <property type="match status" value="1"/>
</dbReference>
<keyword evidence="17" id="KW-0675">Receptor</keyword>
<keyword evidence="8" id="KW-0406">Ion transport</keyword>
<evidence type="ECO:0000256" key="12">
    <source>
        <dbReference type="PROSITE-ProRule" id="PRU01360"/>
    </source>
</evidence>
<dbReference type="InterPro" id="IPR012910">
    <property type="entry name" value="Plug_dom"/>
</dbReference>
<keyword evidence="7" id="KW-0408">Iron</keyword>
<dbReference type="GO" id="GO:0015344">
    <property type="term" value="F:siderophore uptake transmembrane transporter activity"/>
    <property type="evidence" value="ECO:0007669"/>
    <property type="project" value="TreeGrafter"/>
</dbReference>
<proteinExistence type="inferred from homology"/>
<evidence type="ECO:0000256" key="8">
    <source>
        <dbReference type="ARBA" id="ARBA00023065"/>
    </source>
</evidence>
<keyword evidence="11 12" id="KW-0998">Cell outer membrane</keyword>
<evidence type="ECO:0000313" key="17">
    <source>
        <dbReference type="EMBL" id="TCN66707.1"/>
    </source>
</evidence>
<dbReference type="InterPro" id="IPR039426">
    <property type="entry name" value="TonB-dep_rcpt-like"/>
</dbReference>
<dbReference type="AlphaFoldDB" id="A0A4R2EFE7"/>
<evidence type="ECO:0000256" key="7">
    <source>
        <dbReference type="ARBA" id="ARBA00023004"/>
    </source>
</evidence>
<name>A0A4R2EFE7_9BACT</name>
<dbReference type="SUPFAM" id="SSF49464">
    <property type="entry name" value="Carboxypeptidase regulatory domain-like"/>
    <property type="match status" value="1"/>
</dbReference>
<protein>
    <submittedName>
        <fullName evidence="17">Iron complex outermembrane receptor protein</fullName>
    </submittedName>
</protein>
<keyword evidence="4" id="KW-0410">Iron transport</keyword>
<evidence type="ECO:0000256" key="2">
    <source>
        <dbReference type="ARBA" id="ARBA00022448"/>
    </source>
</evidence>
<gene>
    <name evidence="17" type="ORF">CLV25_10845</name>
</gene>
<evidence type="ECO:0000256" key="6">
    <source>
        <dbReference type="ARBA" id="ARBA00022729"/>
    </source>
</evidence>
<evidence type="ECO:0000313" key="18">
    <source>
        <dbReference type="Proteomes" id="UP000294830"/>
    </source>
</evidence>
<dbReference type="PANTHER" id="PTHR32552">
    <property type="entry name" value="FERRICHROME IRON RECEPTOR-RELATED"/>
    <property type="match status" value="1"/>
</dbReference>
<dbReference type="Gene3D" id="2.170.130.10">
    <property type="entry name" value="TonB-dependent receptor, plug domain"/>
    <property type="match status" value="1"/>
</dbReference>
<dbReference type="OrthoDB" id="9761152at2"/>
<dbReference type="PROSITE" id="PS52016">
    <property type="entry name" value="TONB_DEPENDENT_REC_3"/>
    <property type="match status" value="1"/>
</dbReference>
<evidence type="ECO:0000256" key="1">
    <source>
        <dbReference type="ARBA" id="ARBA00004571"/>
    </source>
</evidence>
<evidence type="ECO:0000256" key="3">
    <source>
        <dbReference type="ARBA" id="ARBA00022452"/>
    </source>
</evidence>
<keyword evidence="3 12" id="KW-1134">Transmembrane beta strand</keyword>
<comment type="caution">
    <text evidence="17">The sequence shown here is derived from an EMBL/GenBank/DDBJ whole genome shotgun (WGS) entry which is preliminary data.</text>
</comment>
<evidence type="ECO:0000256" key="5">
    <source>
        <dbReference type="ARBA" id="ARBA00022692"/>
    </source>
</evidence>
<feature type="chain" id="PRO_5020235668" evidence="14">
    <location>
        <begin position="22"/>
        <end position="813"/>
    </location>
</feature>
<evidence type="ECO:0000259" key="15">
    <source>
        <dbReference type="Pfam" id="PF00593"/>
    </source>
</evidence>
<dbReference type="GO" id="GO:0009279">
    <property type="term" value="C:cell outer membrane"/>
    <property type="evidence" value="ECO:0007669"/>
    <property type="project" value="UniProtKB-SubCell"/>
</dbReference>
<dbReference type="EMBL" id="SLWB01000008">
    <property type="protein sequence ID" value="TCN66707.1"/>
    <property type="molecule type" value="Genomic_DNA"/>
</dbReference>
<sequence>MRKLSVFLVVLFVVSALFSWANGGGGKTISGTVQGVDGAPLVGSTITLVGSGRGTTTNEKGFYRLTGIRDGAYTLRASYIGYKTKEVKVDVKDNVTLNITLEAQSVLGSEVVVSAIRASKRTPMAFTDLKAYEIKKQNTGGDVAQIFELTPSFVATTESGIGIGNTAFSIRGTDASRINITVDGFPINDPESQQVFFVNMPDITSSASSVQIQRGVGTSTNGSGAFGATVNFQTGALSSEPYAELNNYLGSYSSWRSNALLGTGIINNRFSFDARISRAKSDGYMDRATSDHKSAQVSGTYYGDRSTLKASVIYGEEHTGISWTGVPSSVIDTNRTYNPEGIYYDSKGVRRIYDNQTDNYKQTHYLVNYTNKLTEKMTLNLGFFFTHGEGYYDNYKDDAKFSKYGLPTITVDNVLRKKSDFIVQKWLDNDNVGSTYSFVYAPVESLCFTLGGSVSRFTNDHFGKIKWAEFNHGIPADYEWYRSKSTKDDANTYLKATWQATSQLSFFGDVQYRYVNYRMKGLDDDMTNISQNHRFDFWNPKFGAYYTLNDQNSLFASVSVAHREPTRSDYTDGIKSDKGLTPERLIDYELGYKYAGSGLSLGANLYYMQYKDQLVLTGKLNNVGYPIRENAPKSYRTGVELMAAVKILDNLKWEGNLTLSQNKIKNFTYSVELYDNQNDWNFVKMNEYNLGTTSISFSPNVIGSSMFTFEPLKGFRVDLTTKYVGEQYYDNSQSEKRKLNAYLVNSLRAGYDFSIVGLKNIILQVGVNNLFNEKYIANAWIYRAEFQDNSEYIEDGLFPQATRNYWCRLALRF</sequence>
<dbReference type="InterPro" id="IPR037066">
    <property type="entry name" value="Plug_dom_sf"/>
</dbReference>
<dbReference type="Pfam" id="PF07715">
    <property type="entry name" value="Plug"/>
    <property type="match status" value="1"/>
</dbReference>
<dbReference type="InterPro" id="IPR000531">
    <property type="entry name" value="Beta-barrel_TonB"/>
</dbReference>
<feature type="domain" description="TonB-dependent receptor-like beta-barrel" evidence="15">
    <location>
        <begin position="333"/>
        <end position="770"/>
    </location>
</feature>
<evidence type="ECO:0000259" key="16">
    <source>
        <dbReference type="Pfam" id="PF07715"/>
    </source>
</evidence>
<evidence type="ECO:0000256" key="13">
    <source>
        <dbReference type="RuleBase" id="RU003357"/>
    </source>
</evidence>
<dbReference type="InterPro" id="IPR036942">
    <property type="entry name" value="Beta-barrel_TonB_sf"/>
</dbReference>
<feature type="domain" description="TonB-dependent receptor plug" evidence="16">
    <location>
        <begin position="120"/>
        <end position="228"/>
    </location>
</feature>
<keyword evidence="5 12" id="KW-0812">Transmembrane</keyword>
<evidence type="ECO:0000256" key="4">
    <source>
        <dbReference type="ARBA" id="ARBA00022496"/>
    </source>
</evidence>
<dbReference type="RefSeq" id="WP_131839405.1">
    <property type="nucleotide sequence ID" value="NZ_SLWB01000008.1"/>
</dbReference>
<dbReference type="Proteomes" id="UP000294830">
    <property type="component" value="Unassembled WGS sequence"/>
</dbReference>
<evidence type="ECO:0000256" key="10">
    <source>
        <dbReference type="ARBA" id="ARBA00023136"/>
    </source>
</evidence>
<dbReference type="InterPro" id="IPR008969">
    <property type="entry name" value="CarboxyPept-like_regulatory"/>
</dbReference>
<reference evidence="17 18" key="1">
    <citation type="submission" date="2019-03" db="EMBL/GenBank/DDBJ databases">
        <title>Genomic Encyclopedia of Archaeal and Bacterial Type Strains, Phase II (KMG-II): from individual species to whole genera.</title>
        <authorList>
            <person name="Goeker M."/>
        </authorList>
    </citation>
    <scope>NUCLEOTIDE SEQUENCE [LARGE SCALE GENOMIC DNA]</scope>
    <source>
        <strain evidence="17 18">RL-C</strain>
    </source>
</reference>
<comment type="similarity">
    <text evidence="12 13">Belongs to the TonB-dependent receptor family.</text>
</comment>
<dbReference type="Pfam" id="PF13715">
    <property type="entry name" value="CarbopepD_reg_2"/>
    <property type="match status" value="1"/>
</dbReference>
<keyword evidence="6 14" id="KW-0732">Signal</keyword>
<dbReference type="Gene3D" id="2.60.40.1120">
    <property type="entry name" value="Carboxypeptidase-like, regulatory domain"/>
    <property type="match status" value="1"/>
</dbReference>
<feature type="signal peptide" evidence="14">
    <location>
        <begin position="1"/>
        <end position="21"/>
    </location>
</feature>